<name>C5L9K5_PERM5</name>
<evidence type="ECO:0000313" key="7">
    <source>
        <dbReference type="EMBL" id="EER06598.1"/>
    </source>
</evidence>
<dbReference type="Proteomes" id="UP000007800">
    <property type="component" value="Unassembled WGS sequence"/>
</dbReference>
<dbReference type="SUPFAM" id="SSF56059">
    <property type="entry name" value="Glutathione synthetase ATP-binding domain-like"/>
    <property type="match status" value="1"/>
</dbReference>
<dbReference type="Gene3D" id="3.40.50.20">
    <property type="match status" value="1"/>
</dbReference>
<evidence type="ECO:0000256" key="2">
    <source>
        <dbReference type="ARBA" id="ARBA00022741"/>
    </source>
</evidence>
<keyword evidence="8" id="KW-1185">Reference proteome</keyword>
<dbReference type="GO" id="GO:0016874">
    <property type="term" value="F:ligase activity"/>
    <property type="evidence" value="ECO:0007669"/>
    <property type="project" value="UniProtKB-KW"/>
</dbReference>
<feature type="domain" description="ATP-grasp" evidence="6">
    <location>
        <begin position="243"/>
        <end position="468"/>
    </location>
</feature>
<dbReference type="AlphaFoldDB" id="C5L9K5"/>
<dbReference type="OrthoDB" id="434648at2759"/>
<dbReference type="InterPro" id="IPR011761">
    <property type="entry name" value="ATP-grasp"/>
</dbReference>
<dbReference type="PANTHER" id="PTHR43585:SF2">
    <property type="entry name" value="ATP-GRASP ENZYME FSQD"/>
    <property type="match status" value="1"/>
</dbReference>
<proteinExistence type="predicted"/>
<evidence type="ECO:0000259" key="6">
    <source>
        <dbReference type="PROSITE" id="PS50975"/>
    </source>
</evidence>
<dbReference type="InParanoid" id="C5L9K5"/>
<evidence type="ECO:0000256" key="5">
    <source>
        <dbReference type="SAM" id="MobiDB-lite"/>
    </source>
</evidence>
<dbReference type="PROSITE" id="PS50975">
    <property type="entry name" value="ATP_GRASP"/>
    <property type="match status" value="1"/>
</dbReference>
<keyword evidence="1" id="KW-0436">Ligase</keyword>
<evidence type="ECO:0000256" key="4">
    <source>
        <dbReference type="PROSITE-ProRule" id="PRU00409"/>
    </source>
</evidence>
<sequence>MKAEFEKAHEVAAHRPRAGTWESPHARPLTAYPSTHELTDFVLDGGFSDPDRGVGLDNPFLAGQFFQTNKLPIGMTSQERAMVAQSLAPTATYEMLAKIPSELVEMETPEGQDLRQRLLRGATVVFFCAGYPGKKFIYQRAAELGVKSVIIDSVESWSKNLVQEGIIAKFIGLDMNQPPKKIFEDSIAGIEALKEDPLVGECDGICTFADLAVPMAARLGEALGLPCLPSIAVDKTRNKYATREAMKAYGMPVVHNYLIKNESQLEKAAEIVGFPAVLKPISGAASLGVKKVDSAADLAATYHELCDLLAGLRVDSGALEQVAETSNSDGDEGSHGVDAHEVISLDMVLEEYLDGDEVDIDVIMDDGKCQFCSVSDNGPTVEPYFNESWAVLPSMLPESKVQELQDMAIDALLSVGISKGLFHVEGKYTSRGPRLVEINARMGGGPVRTIHQHVEGVDLVVEQLFLACGIPSRPQAHEANSAVAYGFALNEKSGVIRDIDFITRREDAPKVIELQPLVEAGEHVVGPEEGMPTWLAVIVVEDETSEKAKEECQRLMGVIAHDCASSLV</sequence>
<feature type="region of interest" description="Disordered" evidence="5">
    <location>
        <begin position="1"/>
        <end position="27"/>
    </location>
</feature>
<gene>
    <name evidence="7" type="ORF">Pmar_PMAR022655</name>
</gene>
<evidence type="ECO:0000313" key="8">
    <source>
        <dbReference type="Proteomes" id="UP000007800"/>
    </source>
</evidence>
<reference evidence="7 8" key="1">
    <citation type="submission" date="2008-07" db="EMBL/GenBank/DDBJ databases">
        <authorList>
            <person name="El-Sayed N."/>
            <person name="Caler E."/>
            <person name="Inman J."/>
            <person name="Amedeo P."/>
            <person name="Hass B."/>
            <person name="Wortman J."/>
        </authorList>
    </citation>
    <scope>NUCLEOTIDE SEQUENCE [LARGE SCALE GENOMIC DNA]</scope>
    <source>
        <strain evidence="8">ATCC 50983 / TXsc</strain>
    </source>
</reference>
<organism evidence="8">
    <name type="scientific">Perkinsus marinus (strain ATCC 50983 / TXsc)</name>
    <dbReference type="NCBI Taxonomy" id="423536"/>
    <lineage>
        <taxon>Eukaryota</taxon>
        <taxon>Sar</taxon>
        <taxon>Alveolata</taxon>
        <taxon>Perkinsozoa</taxon>
        <taxon>Perkinsea</taxon>
        <taxon>Perkinsida</taxon>
        <taxon>Perkinsidae</taxon>
        <taxon>Perkinsus</taxon>
    </lineage>
</organism>
<keyword evidence="2 4" id="KW-0547">Nucleotide-binding</keyword>
<dbReference type="InterPro" id="IPR052032">
    <property type="entry name" value="ATP-dep_AA_Ligase"/>
</dbReference>
<dbReference type="PANTHER" id="PTHR43585">
    <property type="entry name" value="FUMIPYRROLE BIOSYNTHESIS PROTEIN C"/>
    <property type="match status" value="1"/>
</dbReference>
<dbReference type="Pfam" id="PF18130">
    <property type="entry name" value="ATPgrasp_N"/>
    <property type="match status" value="1"/>
</dbReference>
<dbReference type="OMA" id="FNESWAV"/>
<dbReference type="Pfam" id="PF13535">
    <property type="entry name" value="ATP-grasp_4"/>
    <property type="match status" value="1"/>
</dbReference>
<evidence type="ECO:0000256" key="1">
    <source>
        <dbReference type="ARBA" id="ARBA00022598"/>
    </source>
</evidence>
<accession>C5L9K5</accession>
<dbReference type="RefSeq" id="XP_002774782.1">
    <property type="nucleotide sequence ID" value="XM_002774736.1"/>
</dbReference>
<dbReference type="GO" id="GO:0005524">
    <property type="term" value="F:ATP binding"/>
    <property type="evidence" value="ECO:0007669"/>
    <property type="project" value="UniProtKB-UniRule"/>
</dbReference>
<evidence type="ECO:0000256" key="3">
    <source>
        <dbReference type="ARBA" id="ARBA00022840"/>
    </source>
</evidence>
<dbReference type="GO" id="GO:0046872">
    <property type="term" value="F:metal ion binding"/>
    <property type="evidence" value="ECO:0007669"/>
    <property type="project" value="InterPro"/>
</dbReference>
<dbReference type="Gene3D" id="3.30.470.20">
    <property type="entry name" value="ATP-grasp fold, B domain"/>
    <property type="match status" value="1"/>
</dbReference>
<dbReference type="GeneID" id="9055931"/>
<dbReference type="EMBL" id="GG680505">
    <property type="protein sequence ID" value="EER06598.1"/>
    <property type="molecule type" value="Genomic_DNA"/>
</dbReference>
<protein>
    <recommendedName>
        <fullName evidence="6">ATP-grasp domain-containing protein</fullName>
    </recommendedName>
</protein>
<keyword evidence="3 4" id="KW-0067">ATP-binding</keyword>
<feature type="compositionally biased region" description="Basic and acidic residues" evidence="5">
    <location>
        <begin position="1"/>
        <end position="13"/>
    </location>
</feature>
<dbReference type="InterPro" id="IPR041472">
    <property type="entry name" value="BL00235/CARNS1_N"/>
</dbReference>